<gene>
    <name evidence="2" type="ORF">CANTADRAFT_190049</name>
</gene>
<dbReference type="Proteomes" id="UP000094285">
    <property type="component" value="Unassembled WGS sequence"/>
</dbReference>
<evidence type="ECO:0000256" key="1">
    <source>
        <dbReference type="SAM" id="SignalP"/>
    </source>
</evidence>
<evidence type="ECO:0000313" key="2">
    <source>
        <dbReference type="EMBL" id="ODV81064.1"/>
    </source>
</evidence>
<evidence type="ECO:0000313" key="3">
    <source>
        <dbReference type="Proteomes" id="UP000094285"/>
    </source>
</evidence>
<reference evidence="3" key="1">
    <citation type="submission" date="2016-05" db="EMBL/GenBank/DDBJ databases">
        <title>Comparative genomics of biotechnologically important yeasts.</title>
        <authorList>
            <consortium name="DOE Joint Genome Institute"/>
            <person name="Riley R."/>
            <person name="Haridas S."/>
            <person name="Wolfe K.H."/>
            <person name="Lopes M.R."/>
            <person name="Hittinger C.T."/>
            <person name="Goker M."/>
            <person name="Salamov A."/>
            <person name="Wisecaver J."/>
            <person name="Long T.M."/>
            <person name="Aerts A.L."/>
            <person name="Barry K."/>
            <person name="Choi C."/>
            <person name="Clum A."/>
            <person name="Coughlan A.Y."/>
            <person name="Deshpande S."/>
            <person name="Douglass A.P."/>
            <person name="Hanson S.J."/>
            <person name="Klenk H.-P."/>
            <person name="Labutti K."/>
            <person name="Lapidus A."/>
            <person name="Lindquist E."/>
            <person name="Lipzen A."/>
            <person name="Meier-Kolthoff J.P."/>
            <person name="Ohm R.A."/>
            <person name="Otillar R.P."/>
            <person name="Pangilinan J."/>
            <person name="Peng Y."/>
            <person name="Rokas A."/>
            <person name="Rosa C.A."/>
            <person name="Scheuner C."/>
            <person name="Sibirny A.A."/>
            <person name="Slot J.C."/>
            <person name="Stielow J.B."/>
            <person name="Sun H."/>
            <person name="Kurtzman C.P."/>
            <person name="Blackwell M."/>
            <person name="Grigoriev I.V."/>
            <person name="Jeffries T.W."/>
        </authorList>
    </citation>
    <scope>NUCLEOTIDE SEQUENCE [LARGE SCALE GENOMIC DNA]</scope>
    <source>
        <strain evidence="3">NRRL Y-17324</strain>
    </source>
</reference>
<evidence type="ECO:0008006" key="4">
    <source>
        <dbReference type="Google" id="ProtNLM"/>
    </source>
</evidence>
<dbReference type="RefSeq" id="XP_020066186.1">
    <property type="nucleotide sequence ID" value="XM_020206389.1"/>
</dbReference>
<keyword evidence="3" id="KW-1185">Reference proteome</keyword>
<dbReference type="AlphaFoldDB" id="A0A1E4SNG4"/>
<dbReference type="GeneID" id="30980526"/>
<keyword evidence="1" id="KW-0732">Signal</keyword>
<accession>A0A1E4SNG4</accession>
<feature type="chain" id="PRO_5009162879" description="Secreted protein" evidence="1">
    <location>
        <begin position="18"/>
        <end position="74"/>
    </location>
</feature>
<feature type="signal peptide" evidence="1">
    <location>
        <begin position="1"/>
        <end position="17"/>
    </location>
</feature>
<organism evidence="2 3">
    <name type="scientific">Suhomyces tanzawaensis NRRL Y-17324</name>
    <dbReference type="NCBI Taxonomy" id="984487"/>
    <lineage>
        <taxon>Eukaryota</taxon>
        <taxon>Fungi</taxon>
        <taxon>Dikarya</taxon>
        <taxon>Ascomycota</taxon>
        <taxon>Saccharomycotina</taxon>
        <taxon>Pichiomycetes</taxon>
        <taxon>Debaryomycetaceae</taxon>
        <taxon>Suhomyces</taxon>
    </lineage>
</organism>
<name>A0A1E4SNG4_9ASCO</name>
<protein>
    <recommendedName>
        <fullName evidence="4">Secreted protein</fullName>
    </recommendedName>
</protein>
<sequence>MLAVAVAFLWGCRGSFTLCGVCPLHQCELSLANVSLSATPKENTINRLLLLTIALKLFVVTIHPFAPSFTELSS</sequence>
<proteinExistence type="predicted"/>
<dbReference type="EMBL" id="KV453910">
    <property type="protein sequence ID" value="ODV81064.1"/>
    <property type="molecule type" value="Genomic_DNA"/>
</dbReference>